<protein>
    <submittedName>
        <fullName evidence="1">Uncharacterized protein</fullName>
    </submittedName>
</protein>
<dbReference type="Proteomes" id="UP001364617">
    <property type="component" value="Unassembled WGS sequence"/>
</dbReference>
<evidence type="ECO:0000313" key="1">
    <source>
        <dbReference type="EMBL" id="KAK7130386.1"/>
    </source>
</evidence>
<dbReference type="AlphaFoldDB" id="A0AAN9GUH8"/>
<reference evidence="1 2" key="1">
    <citation type="submission" date="2024-02" db="EMBL/GenBank/DDBJ databases">
        <title>Chromosome-level genome assembly of the Eurasian Minnow (Phoxinus phoxinus).</title>
        <authorList>
            <person name="Oriowo T.O."/>
            <person name="Martin S."/>
            <person name="Stange M."/>
            <person name="Chrysostomakis Y."/>
            <person name="Brown T."/>
            <person name="Winkler S."/>
            <person name="Kukowka S."/>
            <person name="Myers E.W."/>
            <person name="Bohne A."/>
        </authorList>
    </citation>
    <scope>NUCLEOTIDE SEQUENCE [LARGE SCALE GENOMIC DNA]</scope>
    <source>
        <strain evidence="1">ZFMK-TIS-60720</strain>
        <tissue evidence="1">Whole Organism</tissue>
    </source>
</reference>
<name>A0AAN9GUH8_9TELE</name>
<gene>
    <name evidence="1" type="ORF">R3I93_019883</name>
</gene>
<accession>A0AAN9GUH8</accession>
<comment type="caution">
    <text evidence="1">The sequence shown here is derived from an EMBL/GenBank/DDBJ whole genome shotgun (WGS) entry which is preliminary data.</text>
</comment>
<proteinExistence type="predicted"/>
<organism evidence="1 2">
    <name type="scientific">Phoxinus phoxinus</name>
    <name type="common">Eurasian minnow</name>
    <dbReference type="NCBI Taxonomy" id="58324"/>
    <lineage>
        <taxon>Eukaryota</taxon>
        <taxon>Metazoa</taxon>
        <taxon>Chordata</taxon>
        <taxon>Craniata</taxon>
        <taxon>Vertebrata</taxon>
        <taxon>Euteleostomi</taxon>
        <taxon>Actinopterygii</taxon>
        <taxon>Neopterygii</taxon>
        <taxon>Teleostei</taxon>
        <taxon>Ostariophysi</taxon>
        <taxon>Cypriniformes</taxon>
        <taxon>Leuciscidae</taxon>
        <taxon>Phoxininae</taxon>
        <taxon>Phoxinus</taxon>
    </lineage>
</organism>
<dbReference type="EMBL" id="JAYKXH010000021">
    <property type="protein sequence ID" value="KAK7130386.1"/>
    <property type="molecule type" value="Genomic_DNA"/>
</dbReference>
<evidence type="ECO:0000313" key="2">
    <source>
        <dbReference type="Proteomes" id="UP001364617"/>
    </source>
</evidence>
<keyword evidence="2" id="KW-1185">Reference proteome</keyword>
<sequence length="33" mass="3627">MSSRNDDEVPSLSYKEILTAAGMGERKIVFPGQ</sequence>